<organism evidence="2">
    <name type="scientific">Florenciella sp. virus SA2</name>
    <dbReference type="NCBI Taxonomy" id="3240092"/>
    <lineage>
        <taxon>Viruses</taxon>
    </lineage>
</organism>
<dbReference type="EMBL" id="PP542043">
    <property type="protein sequence ID" value="XDO02301.1"/>
    <property type="molecule type" value="Genomic_DNA"/>
</dbReference>
<dbReference type="SUPFAM" id="SSF53448">
    <property type="entry name" value="Nucleotide-diphospho-sugar transferases"/>
    <property type="match status" value="1"/>
</dbReference>
<dbReference type="PANTHER" id="PTHR43630:SF2">
    <property type="entry name" value="GLYCOSYLTRANSFERASE"/>
    <property type="match status" value="1"/>
</dbReference>
<dbReference type="PANTHER" id="PTHR43630">
    <property type="entry name" value="POLY-BETA-1,6-N-ACETYL-D-GLUCOSAMINE SYNTHASE"/>
    <property type="match status" value="1"/>
</dbReference>
<feature type="domain" description="Glycosyltransferase 2-like" evidence="1">
    <location>
        <begin position="7"/>
        <end position="137"/>
    </location>
</feature>
<name>A0AB39J7J9_9VIRU</name>
<gene>
    <name evidence="2" type="ORF">FloV-SA2_00483</name>
</gene>
<evidence type="ECO:0000259" key="1">
    <source>
        <dbReference type="Pfam" id="PF00535"/>
    </source>
</evidence>
<evidence type="ECO:0000313" key="2">
    <source>
        <dbReference type="EMBL" id="XDO02301.1"/>
    </source>
</evidence>
<proteinExistence type="predicted"/>
<protein>
    <submittedName>
        <fullName evidence="2">Glycosyltransferase Family 2 Protein</fullName>
    </submittedName>
</protein>
<dbReference type="InterPro" id="IPR029044">
    <property type="entry name" value="Nucleotide-diphossugar_trans"/>
</dbReference>
<dbReference type="InterPro" id="IPR001173">
    <property type="entry name" value="Glyco_trans_2-like"/>
</dbReference>
<sequence length="259" mass="30440">MKLICGIPTKNEEWIIGKTLNVLSIFCDKIVILDDNSNDKTETICKSFEKVEFIKRYSKNVTDTGMSALGKTELFDHVTKYNPEYILMLDADEIPTPNFINFFNNIDNSINAWSVRFINLFKDEYHYRKDNFKTTTGVNINHDPFLNNGWRKTILIKYNKNYNYKYDISKKIGGISKYHPSPENIPAPILNTEEFYIIHYGKLNHTYISGEKDERYAKIEYESGKETLQKRLRHHQLCRTGSGPNGPEYVECQKEWFWS</sequence>
<reference evidence="2" key="1">
    <citation type="submission" date="2024-03" db="EMBL/GenBank/DDBJ databases">
        <title>Eukaryotic viruses encode the ribosomal protein eL40.</title>
        <authorList>
            <person name="Thomy J."/>
            <person name="Schvarcz C.R."/>
            <person name="McBeain K.A."/>
            <person name="Edwards K.F."/>
            <person name="Steward G.F."/>
        </authorList>
    </citation>
    <scope>NUCLEOTIDE SEQUENCE</scope>
    <source>
        <strain evidence="2">FloV-SA2</strain>
    </source>
</reference>
<dbReference type="Pfam" id="PF00535">
    <property type="entry name" value="Glycos_transf_2"/>
    <property type="match status" value="1"/>
</dbReference>
<dbReference type="Gene3D" id="3.90.550.10">
    <property type="entry name" value="Spore Coat Polysaccharide Biosynthesis Protein SpsA, Chain A"/>
    <property type="match status" value="1"/>
</dbReference>
<accession>A0AB39J7J9</accession>